<evidence type="ECO:0000313" key="6">
    <source>
        <dbReference type="EMBL" id="KIY49068.1"/>
    </source>
</evidence>
<evidence type="ECO:0000256" key="5">
    <source>
        <dbReference type="SAM" id="SignalP"/>
    </source>
</evidence>
<dbReference type="PANTHER" id="PTHR11358">
    <property type="entry name" value="ARGINASE/AGMATINASE"/>
    <property type="match status" value="1"/>
</dbReference>
<dbReference type="Gene3D" id="3.40.800.10">
    <property type="entry name" value="Ureohydrolase domain"/>
    <property type="match status" value="1"/>
</dbReference>
<dbReference type="EMBL" id="KN881728">
    <property type="protein sequence ID" value="KIY49068.1"/>
    <property type="molecule type" value="Genomic_DNA"/>
</dbReference>
<evidence type="ECO:0000256" key="3">
    <source>
        <dbReference type="ARBA" id="ARBA00022801"/>
    </source>
</evidence>
<feature type="chain" id="PRO_5002316130" evidence="5">
    <location>
        <begin position="20"/>
        <end position="386"/>
    </location>
</feature>
<feature type="signal peptide" evidence="5">
    <location>
        <begin position="1"/>
        <end position="19"/>
    </location>
</feature>
<keyword evidence="3 4" id="KW-0378">Hydrolase</keyword>
<accession>A0A0D7ADW0</accession>
<dbReference type="PANTHER" id="PTHR11358:SF26">
    <property type="entry name" value="GUANIDINO ACID HYDROLASE, MITOCHONDRIAL"/>
    <property type="match status" value="1"/>
</dbReference>
<keyword evidence="5" id="KW-0732">Signal</keyword>
<keyword evidence="7" id="KW-1185">Reference proteome</keyword>
<dbReference type="FunFam" id="3.40.800.10:FF:000014">
    <property type="entry name" value="Arginase family protein"/>
    <property type="match status" value="1"/>
</dbReference>
<dbReference type="PIRSF" id="PIRSF036979">
    <property type="entry name" value="Arginase"/>
    <property type="match status" value="1"/>
</dbReference>
<dbReference type="CDD" id="cd11592">
    <property type="entry name" value="Agmatinase_PAH"/>
    <property type="match status" value="1"/>
</dbReference>
<dbReference type="GO" id="GO:0046872">
    <property type="term" value="F:metal ion binding"/>
    <property type="evidence" value="ECO:0007669"/>
    <property type="project" value="UniProtKB-KW"/>
</dbReference>
<proteinExistence type="inferred from homology"/>
<dbReference type="InterPro" id="IPR020855">
    <property type="entry name" value="Ureohydrolase_Mn_BS"/>
</dbReference>
<dbReference type="InterPro" id="IPR006035">
    <property type="entry name" value="Ureohydrolase"/>
</dbReference>
<evidence type="ECO:0000256" key="1">
    <source>
        <dbReference type="ARBA" id="ARBA00009227"/>
    </source>
</evidence>
<dbReference type="PRINTS" id="PR00116">
    <property type="entry name" value="ARGINASE"/>
</dbReference>
<dbReference type="InterPro" id="IPR023696">
    <property type="entry name" value="Ureohydrolase_dom_sf"/>
</dbReference>
<evidence type="ECO:0000256" key="2">
    <source>
        <dbReference type="ARBA" id="ARBA00022723"/>
    </source>
</evidence>
<dbReference type="GO" id="GO:0008783">
    <property type="term" value="F:agmatinase activity"/>
    <property type="evidence" value="ECO:0007669"/>
    <property type="project" value="TreeGrafter"/>
</dbReference>
<organism evidence="6 7">
    <name type="scientific">Fistulina hepatica ATCC 64428</name>
    <dbReference type="NCBI Taxonomy" id="1128425"/>
    <lineage>
        <taxon>Eukaryota</taxon>
        <taxon>Fungi</taxon>
        <taxon>Dikarya</taxon>
        <taxon>Basidiomycota</taxon>
        <taxon>Agaricomycotina</taxon>
        <taxon>Agaricomycetes</taxon>
        <taxon>Agaricomycetidae</taxon>
        <taxon>Agaricales</taxon>
        <taxon>Fistulinaceae</taxon>
        <taxon>Fistulina</taxon>
    </lineage>
</organism>
<dbReference type="Pfam" id="PF00491">
    <property type="entry name" value="Arginase"/>
    <property type="match status" value="1"/>
</dbReference>
<dbReference type="PROSITE" id="PS01053">
    <property type="entry name" value="ARGINASE_1"/>
    <property type="match status" value="1"/>
</dbReference>
<sequence>MFATAGLVILAAAIARAHQALLAEHPAVDITQEPWASKYGAQKDLGYTGPLSFSHMPYARCLEDASTPYDIAIIGLPFDTTTSYRPGARFGPFGIRSGSRRQSAGGYTLAWGASPYELGASILDCGDVPLTAYDNMKAIDQMEVAYDTLLMRPVKGGADGLYRSGTATMALDGKEHPRMVALGGDHTIVLPILRSLNKVYGPISVIHFDSHLGTRTPGASDQERITHGSYFTIAFEENLMTNRSIHGGIRQKLANIEAIDHDLVVGFHCISAEDIDDYGVQGIIDKLRERVGDTPVYLSLDIDVIDPAFAPATGTPEAGGWTLREMKRILRGLSGLNFVGADIVEVAPAYDHADITCIAAADLVHDLLTMMQLPSSPKPHGGPWAL</sequence>
<evidence type="ECO:0000256" key="4">
    <source>
        <dbReference type="RuleBase" id="RU003684"/>
    </source>
</evidence>
<dbReference type="PROSITE" id="PS51409">
    <property type="entry name" value="ARGINASE_2"/>
    <property type="match status" value="1"/>
</dbReference>
<reference evidence="6 7" key="1">
    <citation type="journal article" date="2015" name="Fungal Genet. Biol.">
        <title>Evolution of novel wood decay mechanisms in Agaricales revealed by the genome sequences of Fistulina hepatica and Cylindrobasidium torrendii.</title>
        <authorList>
            <person name="Floudas D."/>
            <person name="Held B.W."/>
            <person name="Riley R."/>
            <person name="Nagy L.G."/>
            <person name="Koehler G."/>
            <person name="Ransdell A.S."/>
            <person name="Younus H."/>
            <person name="Chow J."/>
            <person name="Chiniquy J."/>
            <person name="Lipzen A."/>
            <person name="Tritt A."/>
            <person name="Sun H."/>
            <person name="Haridas S."/>
            <person name="LaButti K."/>
            <person name="Ohm R.A."/>
            <person name="Kues U."/>
            <person name="Blanchette R.A."/>
            <person name="Grigoriev I.V."/>
            <person name="Minto R.E."/>
            <person name="Hibbett D.S."/>
        </authorList>
    </citation>
    <scope>NUCLEOTIDE SEQUENCE [LARGE SCALE GENOMIC DNA]</scope>
    <source>
        <strain evidence="6 7">ATCC 64428</strain>
    </source>
</reference>
<dbReference type="OrthoDB" id="288726at2759"/>
<dbReference type="AlphaFoldDB" id="A0A0D7ADW0"/>
<dbReference type="SUPFAM" id="SSF52768">
    <property type="entry name" value="Arginase/deacetylase"/>
    <property type="match status" value="1"/>
</dbReference>
<dbReference type="GO" id="GO:0033389">
    <property type="term" value="P:putrescine biosynthetic process from arginine, via agmatine"/>
    <property type="evidence" value="ECO:0007669"/>
    <property type="project" value="TreeGrafter"/>
</dbReference>
<comment type="similarity">
    <text evidence="1">Belongs to the arginase family. Agmatinase subfamily.</text>
</comment>
<name>A0A0D7ADW0_9AGAR</name>
<keyword evidence="2" id="KW-0479">Metal-binding</keyword>
<dbReference type="Proteomes" id="UP000054144">
    <property type="component" value="Unassembled WGS sequence"/>
</dbReference>
<evidence type="ECO:0000313" key="7">
    <source>
        <dbReference type="Proteomes" id="UP000054144"/>
    </source>
</evidence>
<gene>
    <name evidence="6" type="ORF">FISHEDRAFT_42142</name>
</gene>
<protein>
    <submittedName>
        <fullName evidence="6">Arginase/deacetylase</fullName>
    </submittedName>
</protein>